<dbReference type="OrthoDB" id="203544at2157"/>
<evidence type="ECO:0000256" key="1">
    <source>
        <dbReference type="SAM" id="Phobius"/>
    </source>
</evidence>
<keyword evidence="1" id="KW-0812">Transmembrane</keyword>
<dbReference type="Pfam" id="PF03703">
    <property type="entry name" value="bPH_2"/>
    <property type="match status" value="1"/>
</dbReference>
<dbReference type="RefSeq" id="WP_005046887.1">
    <property type="nucleotide sequence ID" value="NZ_AOME01000105.1"/>
</dbReference>
<dbReference type="AlphaFoldDB" id="M0MQT0"/>
<protein>
    <submittedName>
        <fullName evidence="3">Membrane-flanked domain-containing protein</fullName>
    </submittedName>
</protein>
<dbReference type="PATRIC" id="fig|1227456.3.peg.4108"/>
<proteinExistence type="predicted"/>
<evidence type="ECO:0000313" key="4">
    <source>
        <dbReference type="Proteomes" id="UP000011625"/>
    </source>
</evidence>
<dbReference type="STRING" id="1227456.C450_20366"/>
<keyword evidence="4" id="KW-1185">Reference proteome</keyword>
<feature type="transmembrane region" description="Helical" evidence="1">
    <location>
        <begin position="33"/>
        <end position="54"/>
    </location>
</feature>
<evidence type="ECO:0000259" key="2">
    <source>
        <dbReference type="Pfam" id="PF03703"/>
    </source>
</evidence>
<dbReference type="InterPro" id="IPR005182">
    <property type="entry name" value="YdbS-like_PH"/>
</dbReference>
<feature type="domain" description="YdbS-like PH" evidence="2">
    <location>
        <begin position="88"/>
        <end position="160"/>
    </location>
</feature>
<gene>
    <name evidence="3" type="ORF">C450_20366</name>
</gene>
<dbReference type="EMBL" id="AOME01000105">
    <property type="protein sequence ID" value="EMA48067.1"/>
    <property type="molecule type" value="Genomic_DNA"/>
</dbReference>
<feature type="transmembrane region" description="Helical" evidence="1">
    <location>
        <begin position="66"/>
        <end position="87"/>
    </location>
</feature>
<name>M0MQT0_9EURY</name>
<reference evidence="3 4" key="1">
    <citation type="journal article" date="2014" name="PLoS Genet.">
        <title>Phylogenetically driven sequencing of extremely halophilic archaea reveals strategies for static and dynamic osmo-response.</title>
        <authorList>
            <person name="Becker E.A."/>
            <person name="Seitzer P.M."/>
            <person name="Tritt A."/>
            <person name="Larsen D."/>
            <person name="Krusor M."/>
            <person name="Yao A.I."/>
            <person name="Wu D."/>
            <person name="Madern D."/>
            <person name="Eisen J.A."/>
            <person name="Darling A.E."/>
            <person name="Facciotti M.T."/>
        </authorList>
    </citation>
    <scope>NUCLEOTIDE SEQUENCE [LARGE SCALE GENOMIC DNA]</scope>
    <source>
        <strain evidence="3 4">DSM 8989</strain>
    </source>
</reference>
<dbReference type="PANTHER" id="PTHR37938">
    <property type="entry name" value="BLL0215 PROTEIN"/>
    <property type="match status" value="1"/>
</dbReference>
<evidence type="ECO:0000313" key="3">
    <source>
        <dbReference type="EMBL" id="EMA48067.1"/>
    </source>
</evidence>
<keyword evidence="1" id="KW-0472">Membrane</keyword>
<sequence length="182" mass="20250">MASVETADWLHLTNDEEVLWDGHPSLYTIGSDILFSLVLIVVGIGLTAAFLIPLDWVPEALAQEWALLPLIFVAAGIVFFAIQYGMLRRTHYVITTEEVYRKEGLISQDVLKIRHDRIQNTTCSQSALERLFSFGDITIYTAGSDDLEILLTNVSQPQVVSEVLTEAFDNANSDEPADPQPL</sequence>
<dbReference type="PANTHER" id="PTHR37938:SF1">
    <property type="entry name" value="BLL0215 PROTEIN"/>
    <property type="match status" value="1"/>
</dbReference>
<keyword evidence="1" id="KW-1133">Transmembrane helix</keyword>
<organism evidence="3 4">
    <name type="scientific">Halococcus salifodinae DSM 8989</name>
    <dbReference type="NCBI Taxonomy" id="1227456"/>
    <lineage>
        <taxon>Archaea</taxon>
        <taxon>Methanobacteriati</taxon>
        <taxon>Methanobacteriota</taxon>
        <taxon>Stenosarchaea group</taxon>
        <taxon>Halobacteria</taxon>
        <taxon>Halobacteriales</taxon>
        <taxon>Halococcaceae</taxon>
        <taxon>Halococcus</taxon>
    </lineage>
</organism>
<dbReference type="Proteomes" id="UP000011625">
    <property type="component" value="Unassembled WGS sequence"/>
</dbReference>
<accession>M0MQT0</accession>
<comment type="caution">
    <text evidence="3">The sequence shown here is derived from an EMBL/GenBank/DDBJ whole genome shotgun (WGS) entry which is preliminary data.</text>
</comment>